<feature type="compositionally biased region" description="Polar residues" evidence="1">
    <location>
        <begin position="552"/>
        <end position="570"/>
    </location>
</feature>
<dbReference type="KEGG" id="cput:CONPUDRAFT_159346"/>
<evidence type="ECO:0000256" key="1">
    <source>
        <dbReference type="SAM" id="MobiDB-lite"/>
    </source>
</evidence>
<dbReference type="Proteomes" id="UP000053558">
    <property type="component" value="Unassembled WGS sequence"/>
</dbReference>
<feature type="region of interest" description="Disordered" evidence="1">
    <location>
        <begin position="528"/>
        <end position="588"/>
    </location>
</feature>
<dbReference type="InterPro" id="IPR046521">
    <property type="entry name" value="DUF6698"/>
</dbReference>
<reference evidence="3" key="1">
    <citation type="journal article" date="2012" name="Science">
        <title>The Paleozoic origin of enzymatic lignin decomposition reconstructed from 31 fungal genomes.</title>
        <authorList>
            <person name="Floudas D."/>
            <person name="Binder M."/>
            <person name="Riley R."/>
            <person name="Barry K."/>
            <person name="Blanchette R.A."/>
            <person name="Henrissat B."/>
            <person name="Martinez A.T."/>
            <person name="Otillar R."/>
            <person name="Spatafora J.W."/>
            <person name="Yadav J.S."/>
            <person name="Aerts A."/>
            <person name="Benoit I."/>
            <person name="Boyd A."/>
            <person name="Carlson A."/>
            <person name="Copeland A."/>
            <person name="Coutinho P.M."/>
            <person name="de Vries R.P."/>
            <person name="Ferreira P."/>
            <person name="Findley K."/>
            <person name="Foster B."/>
            <person name="Gaskell J."/>
            <person name="Glotzer D."/>
            <person name="Gorecki P."/>
            <person name="Heitman J."/>
            <person name="Hesse C."/>
            <person name="Hori C."/>
            <person name="Igarashi K."/>
            <person name="Jurgens J.A."/>
            <person name="Kallen N."/>
            <person name="Kersten P."/>
            <person name="Kohler A."/>
            <person name="Kuees U."/>
            <person name="Kumar T.K.A."/>
            <person name="Kuo A."/>
            <person name="LaButti K."/>
            <person name="Larrondo L.F."/>
            <person name="Lindquist E."/>
            <person name="Ling A."/>
            <person name="Lombard V."/>
            <person name="Lucas S."/>
            <person name="Lundell T."/>
            <person name="Martin R."/>
            <person name="McLaughlin D.J."/>
            <person name="Morgenstern I."/>
            <person name="Morin E."/>
            <person name="Murat C."/>
            <person name="Nagy L.G."/>
            <person name="Nolan M."/>
            <person name="Ohm R.A."/>
            <person name="Patyshakuliyeva A."/>
            <person name="Rokas A."/>
            <person name="Ruiz-Duenas F.J."/>
            <person name="Sabat G."/>
            <person name="Salamov A."/>
            <person name="Samejima M."/>
            <person name="Schmutz J."/>
            <person name="Slot J.C."/>
            <person name="St John F."/>
            <person name="Stenlid J."/>
            <person name="Sun H."/>
            <person name="Sun S."/>
            <person name="Syed K."/>
            <person name="Tsang A."/>
            <person name="Wiebenga A."/>
            <person name="Young D."/>
            <person name="Pisabarro A."/>
            <person name="Eastwood D.C."/>
            <person name="Martin F."/>
            <person name="Cullen D."/>
            <person name="Grigoriev I.V."/>
            <person name="Hibbett D.S."/>
        </authorList>
    </citation>
    <scope>NUCLEOTIDE SEQUENCE [LARGE SCALE GENOMIC DNA]</scope>
    <source>
        <strain evidence="3">RWD-64-598 SS2</strain>
    </source>
</reference>
<dbReference type="OrthoDB" id="2857391at2759"/>
<protein>
    <submittedName>
        <fullName evidence="2">Uncharacterized protein</fullName>
    </submittedName>
</protein>
<dbReference type="RefSeq" id="XP_007774633.1">
    <property type="nucleotide sequence ID" value="XM_007776443.1"/>
</dbReference>
<proteinExistence type="predicted"/>
<evidence type="ECO:0000313" key="2">
    <source>
        <dbReference type="EMBL" id="EIW75215.1"/>
    </source>
</evidence>
<name>A0A5M3M8W9_CONPW</name>
<dbReference type="OMA" id="KFWAREV"/>
<dbReference type="EMBL" id="JH711589">
    <property type="protein sequence ID" value="EIW75215.1"/>
    <property type="molecule type" value="Genomic_DNA"/>
</dbReference>
<sequence>MSTQVTLEDFSEQMRGITDNEAKVAEEQEHLSIMQINAATAMESDLRVAYTRLQTKYVQLRTDYKALDHELYLLRLAMSDGSISTSEAALNDLIKAIARKYAILIRIWVPELLFPAVTTPIDPIDPGRWANKDTQLRGHITELLLFLDEKLRVAATQYPMFAQHFALAVEAERGACVSTIRENIGGILHDFLELDHNTCKHSSLLMAHPGVIALRKNPTEPKVEYPKYPSVLYEDPNHPCREGLFRSSALIKAAKCILFGPTSLGVRGGTGGRTAKGDLWGLEYPTPGLVACMAILVSHRVGEDDSFKAKKNRTGVNWPARFDFYYMALSSSDTRDWWDPLFKFWAREVFGIESGSTTVASRAASSSATVVVAMDSVFEDLKRPASPGFGHDLPPLPPLSTSDSPLSPLPPSEPAESAMPSVSLGIPPSISTPNGGAAAPAAEAESASAVLHRHLDLLSIGSQSSVTLSTSSESGSQSSLVTGTTGTTPTVPVVTAPVLNPRALHRGQAMAFERSASVGTTSAPSVISVAAPPPAPLAARTTRARTAKASLPSATRSADASDLTGATSANAGRARRAVTKGQAATGGK</sequence>
<dbReference type="GeneID" id="19204074"/>
<keyword evidence="3" id="KW-1185">Reference proteome</keyword>
<dbReference type="Pfam" id="PF20414">
    <property type="entry name" value="DUF6698"/>
    <property type="match status" value="1"/>
</dbReference>
<evidence type="ECO:0000313" key="3">
    <source>
        <dbReference type="Proteomes" id="UP000053558"/>
    </source>
</evidence>
<organism evidence="2 3">
    <name type="scientific">Coniophora puteana (strain RWD-64-598)</name>
    <name type="common">Brown rot fungus</name>
    <dbReference type="NCBI Taxonomy" id="741705"/>
    <lineage>
        <taxon>Eukaryota</taxon>
        <taxon>Fungi</taxon>
        <taxon>Dikarya</taxon>
        <taxon>Basidiomycota</taxon>
        <taxon>Agaricomycotina</taxon>
        <taxon>Agaricomycetes</taxon>
        <taxon>Agaricomycetidae</taxon>
        <taxon>Boletales</taxon>
        <taxon>Coniophorineae</taxon>
        <taxon>Coniophoraceae</taxon>
        <taxon>Coniophora</taxon>
    </lineage>
</organism>
<gene>
    <name evidence="2" type="ORF">CONPUDRAFT_159346</name>
</gene>
<accession>A0A5M3M8W9</accession>
<feature type="region of interest" description="Disordered" evidence="1">
    <location>
        <begin position="388"/>
        <end position="441"/>
    </location>
</feature>
<comment type="caution">
    <text evidence="2">The sequence shown here is derived from an EMBL/GenBank/DDBJ whole genome shotgun (WGS) entry which is preliminary data.</text>
</comment>
<dbReference type="AlphaFoldDB" id="A0A5M3M8W9"/>
<feature type="region of interest" description="Disordered" evidence="1">
    <location>
        <begin position="467"/>
        <end position="493"/>
    </location>
</feature>